<feature type="compositionally biased region" description="Polar residues" evidence="1">
    <location>
        <begin position="57"/>
        <end position="85"/>
    </location>
</feature>
<proteinExistence type="predicted"/>
<feature type="compositionally biased region" description="Low complexity" evidence="1">
    <location>
        <begin position="47"/>
        <end position="56"/>
    </location>
</feature>
<evidence type="ECO:0000256" key="1">
    <source>
        <dbReference type="SAM" id="MobiDB-lite"/>
    </source>
</evidence>
<evidence type="ECO:0000313" key="3">
    <source>
        <dbReference type="Proteomes" id="UP001223886"/>
    </source>
</evidence>
<name>A0ABT9M2F7_9THEO</name>
<dbReference type="InterPro" id="IPR013783">
    <property type="entry name" value="Ig-like_fold"/>
</dbReference>
<dbReference type="Gene3D" id="2.60.40.10">
    <property type="entry name" value="Immunoglobulins"/>
    <property type="match status" value="1"/>
</dbReference>
<sequence length="841" mass="93762">MLTQTFLEFAVLAAFNTQEFQDFINQTRNEERQKEQTLISNRHNDTNPHTNNNNHTDQITYNQHSQHSDYGNPHTNDTTHTNSTGSHRDYCPHTDKHTNRTWRPHTDDPRAHGNYGSGRHTNEHHNDWKHIDNGQGSGHYNKHVNIPGHTDGNWHSDKYGQDNYHTNTWGQHTNYYPHTNDYDHTNRPATHSDTTKHTNTTPHTNRTQHTDYTTHTDVGFNHDNFVPSSPAFYVPYTRLKGDVIIGLYSYDKNTDGYGTQDARSKTVYYDLYIRKVKDLDGTPNASQWVPLLTNQIQDQDGAVTYTLNTIDPLKVGNTKIGAYDGYYEIKAVARNQSLNGVTFESPEKVVTVLIQQNAPPEITVQNGAEFINFIFGFNGALTTSNVYKPYGSLYADGNIPVHTDTAGQSHTDAVISQTAQSGILVKFTMLDTDNPNWQKGQIYLVDENGVPVAGTVKDIVWENGSTVISSNGTTKVGYGYIPKESYTALNKSMKNMKVVIKVQDYTDAQCTNPAGAAVIQTTVSQQDPTQMIVHLDLTPPQAALVSITKQTDKSKVVNYKFIDDFPDIQKGIKNGGIKEAKYALAQTTARPQNWTSVSSPDSAQTVISEEGIWYLHYYASDMLLNETYGYWGPIIVDKTAPVIEASYSPQGTSVIITAKATDNLSGVKYLSLYDGTNLIATYTNSSSANPFTATFTVPAVEKTYKVVAEDNEGNTAEQEVAVILLDLTNNTTKTTYAAGEAMRISVISPQAERVTAQVWYPKNEFVNTNVTDLVKGTNGEWHTRQGGSEGYDKVVIIPKDTKDGTYNVVVTAYRGTQSKSITIPITVKNTIYDYYKSTITK</sequence>
<feature type="compositionally biased region" description="Low complexity" evidence="1">
    <location>
        <begin position="197"/>
        <end position="207"/>
    </location>
</feature>
<evidence type="ECO:0000313" key="2">
    <source>
        <dbReference type="EMBL" id="MDP9750313.1"/>
    </source>
</evidence>
<dbReference type="RefSeq" id="WP_307680929.1">
    <property type="nucleotide sequence ID" value="NZ_JAURUP010000006.1"/>
</dbReference>
<comment type="caution">
    <text evidence="2">The sequence shown here is derived from an EMBL/GenBank/DDBJ whole genome shotgun (WGS) entry which is preliminary data.</text>
</comment>
<feature type="region of interest" description="Disordered" evidence="1">
    <location>
        <begin position="179"/>
        <end position="210"/>
    </location>
</feature>
<reference evidence="2 3" key="1">
    <citation type="submission" date="2023-07" db="EMBL/GenBank/DDBJ databases">
        <title>Genomic Encyclopedia of Type Strains, Phase IV (KMG-IV): sequencing the most valuable type-strain genomes for metagenomic binning, comparative biology and taxonomic classification.</title>
        <authorList>
            <person name="Goeker M."/>
        </authorList>
    </citation>
    <scope>NUCLEOTIDE SEQUENCE [LARGE SCALE GENOMIC DNA]</scope>
    <source>
        <strain evidence="2 3">DSM 25963</strain>
    </source>
</reference>
<feature type="compositionally biased region" description="Basic and acidic residues" evidence="1">
    <location>
        <begin position="120"/>
        <end position="132"/>
    </location>
</feature>
<accession>A0ABT9M2F7</accession>
<organism evidence="2 3">
    <name type="scientific">Thermoanaerobacter pentosaceus</name>
    <dbReference type="NCBI Taxonomy" id="694059"/>
    <lineage>
        <taxon>Bacteria</taxon>
        <taxon>Bacillati</taxon>
        <taxon>Bacillota</taxon>
        <taxon>Clostridia</taxon>
        <taxon>Thermoanaerobacterales</taxon>
        <taxon>Thermoanaerobacteraceae</taxon>
        <taxon>Thermoanaerobacter</taxon>
    </lineage>
</organism>
<feature type="region of interest" description="Disordered" evidence="1">
    <location>
        <begin position="29"/>
        <end position="153"/>
    </location>
</feature>
<dbReference type="Proteomes" id="UP001223886">
    <property type="component" value="Unassembled WGS sequence"/>
</dbReference>
<gene>
    <name evidence="2" type="ORF">J2S24_000781</name>
</gene>
<keyword evidence="3" id="KW-1185">Reference proteome</keyword>
<feature type="compositionally biased region" description="Basic and acidic residues" evidence="1">
    <location>
        <begin position="86"/>
        <end position="111"/>
    </location>
</feature>
<protein>
    <submittedName>
        <fullName evidence="2">Uncharacterized protein</fullName>
    </submittedName>
</protein>
<dbReference type="EMBL" id="JAURUP010000006">
    <property type="protein sequence ID" value="MDP9750313.1"/>
    <property type="molecule type" value="Genomic_DNA"/>
</dbReference>